<reference evidence="2" key="2">
    <citation type="submission" date="2006-01" db="EMBL/GenBank/DDBJ databases">
        <authorList>
            <person name="Genoscope"/>
        </authorList>
    </citation>
    <scope>NUCLEOTIDE SEQUENCE</scope>
</reference>
<reference evidence="2" key="1">
    <citation type="journal article" date="2006" name="Nature">
        <title>Deciphering the evolution and metabolism of an anammox bacterium from a community genome.</title>
        <authorList>
            <person name="Strous M."/>
            <person name="Pelletier E."/>
            <person name="Mangenot S."/>
            <person name="Rattei T."/>
            <person name="Lehner A."/>
            <person name="Taylor M.W."/>
            <person name="Horn M."/>
            <person name="Daims H."/>
            <person name="Bartol-Mavel D."/>
            <person name="Wincker P."/>
            <person name="Barbe V."/>
            <person name="Fonknechten N."/>
            <person name="Vallenet D."/>
            <person name="Segurens B."/>
            <person name="Schenowitz-Truong C."/>
            <person name="Medigue C."/>
            <person name="Collingro A."/>
            <person name="Snel B."/>
            <person name="Dutilh B.E."/>
            <person name="OpDenCamp H.J.M."/>
            <person name="vanDerDrift C."/>
            <person name="Cirpus I."/>
            <person name="vanDePas-Schoonen K.T."/>
            <person name="Harhangi H.R."/>
            <person name="vanNiftrik L."/>
            <person name="Schmid M."/>
            <person name="Keltjens J."/>
            <person name="vanDeVossenberg J."/>
            <person name="Kartal B."/>
            <person name="Meier H."/>
            <person name="Frishman D."/>
            <person name="Huynen M.A."/>
            <person name="Mewes H."/>
            <person name="Weissenbach J."/>
            <person name="Jetten M.S.M."/>
            <person name="Wagner M."/>
            <person name="LePaslier D."/>
        </authorList>
    </citation>
    <scope>NUCLEOTIDE SEQUENCE</scope>
</reference>
<gene>
    <name evidence="3" type="ORF">KsCSTR_31290</name>
    <name evidence="2" type="ORF">kuste4330</name>
</gene>
<evidence type="ECO:0000256" key="1">
    <source>
        <dbReference type="SAM" id="Phobius"/>
    </source>
</evidence>
<dbReference type="AlphaFoldDB" id="Q1Q4Z3"/>
<sequence length="50" mass="5995">MPQNIKPFFRKQISLTINKLFRYSAFLILSGKRIVLIFYVLSYILKNSRD</sequence>
<evidence type="ECO:0000313" key="2">
    <source>
        <dbReference type="EMBL" id="CAJ75092.1"/>
    </source>
</evidence>
<keyword evidence="1" id="KW-1133">Transmembrane helix</keyword>
<reference evidence="3 4" key="3">
    <citation type="submission" date="2020-02" db="EMBL/GenBank/DDBJ databases">
        <title>Newly sequenced genome of strain CSTR1 showed variability in Candidatus Kuenenia stuttgartiensis genomes.</title>
        <authorList>
            <person name="Ding C."/>
            <person name="Adrian L."/>
        </authorList>
    </citation>
    <scope>NUCLEOTIDE SEQUENCE [LARGE SCALE GENOMIC DNA]</scope>
    <source>
        <strain evidence="3 4">CSTR1</strain>
    </source>
</reference>
<keyword evidence="1" id="KW-0472">Membrane</keyword>
<accession>Q1Q4Z3</accession>
<name>Q1Q4Z3_KUEST</name>
<dbReference type="EMBL" id="CT573071">
    <property type="protein sequence ID" value="CAJ75092.1"/>
    <property type="molecule type" value="Genomic_DNA"/>
</dbReference>
<evidence type="ECO:0000313" key="3">
    <source>
        <dbReference type="EMBL" id="QII12508.1"/>
    </source>
</evidence>
<feature type="transmembrane region" description="Helical" evidence="1">
    <location>
        <begin position="20"/>
        <end position="45"/>
    </location>
</feature>
<protein>
    <submittedName>
        <fullName evidence="2">Uncharacterized protein</fullName>
    </submittedName>
</protein>
<dbReference type="EMBL" id="CP049055">
    <property type="protein sequence ID" value="QII12508.1"/>
    <property type="molecule type" value="Genomic_DNA"/>
</dbReference>
<dbReference type="Proteomes" id="UP000501926">
    <property type="component" value="Chromosome"/>
</dbReference>
<evidence type="ECO:0000313" key="4">
    <source>
        <dbReference type="Proteomes" id="UP000501926"/>
    </source>
</evidence>
<proteinExistence type="predicted"/>
<organism evidence="2">
    <name type="scientific">Kuenenia stuttgartiensis</name>
    <dbReference type="NCBI Taxonomy" id="174633"/>
    <lineage>
        <taxon>Bacteria</taxon>
        <taxon>Pseudomonadati</taxon>
        <taxon>Planctomycetota</taxon>
        <taxon>Candidatus Brocadiia</taxon>
        <taxon>Candidatus Brocadiales</taxon>
        <taxon>Candidatus Brocadiaceae</taxon>
        <taxon>Candidatus Kuenenia</taxon>
    </lineage>
</organism>
<keyword evidence="1" id="KW-0812">Transmembrane</keyword>